<feature type="domain" description="Phosphotyrosine protein phosphatase I" evidence="5">
    <location>
        <begin position="1"/>
        <end position="198"/>
    </location>
</feature>
<dbReference type="Pfam" id="PF01451">
    <property type="entry name" value="LMWPc"/>
    <property type="match status" value="1"/>
</dbReference>
<dbReference type="RefSeq" id="WP_089061335.1">
    <property type="nucleotide sequence ID" value="NZ_CP022315.1"/>
</dbReference>
<reference evidence="6 7" key="1">
    <citation type="submission" date="2017-07" db="EMBL/GenBank/DDBJ databases">
        <title>Virgibacillus sp. LM2416.</title>
        <authorList>
            <person name="Tak E.J."/>
            <person name="Bae J.-W."/>
        </authorList>
    </citation>
    <scope>NUCLEOTIDE SEQUENCE [LARGE SCALE GENOMIC DNA]</scope>
    <source>
        <strain evidence="6 7">LM2416</strain>
    </source>
</reference>
<dbReference type="InterPro" id="IPR023485">
    <property type="entry name" value="Ptyr_pPase"/>
</dbReference>
<dbReference type="EMBL" id="CP022315">
    <property type="protein sequence ID" value="ASK62075.1"/>
    <property type="molecule type" value="Genomic_DNA"/>
</dbReference>
<dbReference type="InterPro" id="IPR036196">
    <property type="entry name" value="Ptyr_pPase_sf"/>
</dbReference>
<keyword evidence="2" id="KW-0378">Hydrolase</keyword>
<gene>
    <name evidence="6" type="ORF">CFK37_07820</name>
</gene>
<protein>
    <submittedName>
        <fullName evidence="6">Protein tyrosine phosphatase</fullName>
    </submittedName>
</protein>
<keyword evidence="3" id="KW-0904">Protein phosphatase</keyword>
<dbReference type="KEGG" id="vil:CFK37_07820"/>
<evidence type="ECO:0000256" key="4">
    <source>
        <dbReference type="PIRSR" id="PIRSR617867-1"/>
    </source>
</evidence>
<dbReference type="SMART" id="SM00226">
    <property type="entry name" value="LMWPc"/>
    <property type="match status" value="1"/>
</dbReference>
<sequence>MNILFICTGNTCRSPMAEALITNKLPHATVQSAGIFAGKNQRVNQTAIEALNQKGITLDHYSQPVTDKLLYWSDLVLTMTTQHKQSLILHHPKFQDKYYTLKEYVSDADKDVWRELKIAYADYQEKRSTFIQEHQNKIDQLTLEYQLSEYMREDLQRIQRLESSLINYDISDPFGGDLPVYQATLVELELYIDQLIKKIEK</sequence>
<feature type="active site" description="Nucleophile" evidence="4">
    <location>
        <position position="13"/>
    </location>
</feature>
<name>A0A220U1Z5_9BACI</name>
<organism evidence="6 7">
    <name type="scientific">Virgibacillus phasianinus</name>
    <dbReference type="NCBI Taxonomy" id="2017483"/>
    <lineage>
        <taxon>Bacteria</taxon>
        <taxon>Bacillati</taxon>
        <taxon>Bacillota</taxon>
        <taxon>Bacilli</taxon>
        <taxon>Bacillales</taxon>
        <taxon>Bacillaceae</taxon>
        <taxon>Virgibacillus</taxon>
    </lineage>
</organism>
<dbReference type="GO" id="GO:0004725">
    <property type="term" value="F:protein tyrosine phosphatase activity"/>
    <property type="evidence" value="ECO:0007669"/>
    <property type="project" value="InterPro"/>
</dbReference>
<dbReference type="Gene3D" id="3.40.50.2300">
    <property type="match status" value="1"/>
</dbReference>
<dbReference type="Proteomes" id="UP000198312">
    <property type="component" value="Chromosome"/>
</dbReference>
<dbReference type="CDD" id="cd16344">
    <property type="entry name" value="LMWPAP"/>
    <property type="match status" value="1"/>
</dbReference>
<feature type="active site" description="Nucleophile" evidence="4">
    <location>
        <position position="7"/>
    </location>
</feature>
<evidence type="ECO:0000256" key="1">
    <source>
        <dbReference type="ARBA" id="ARBA00011063"/>
    </source>
</evidence>
<dbReference type="InterPro" id="IPR050438">
    <property type="entry name" value="LMW_PTPase"/>
</dbReference>
<comment type="similarity">
    <text evidence="1">Belongs to the low molecular weight phosphotyrosine protein phosphatase family.</text>
</comment>
<dbReference type="OrthoDB" id="9784339at2"/>
<dbReference type="SUPFAM" id="SSF52788">
    <property type="entry name" value="Phosphotyrosine protein phosphatases I"/>
    <property type="match status" value="1"/>
</dbReference>
<evidence type="ECO:0000256" key="2">
    <source>
        <dbReference type="ARBA" id="ARBA00022801"/>
    </source>
</evidence>
<evidence type="ECO:0000259" key="5">
    <source>
        <dbReference type="SMART" id="SM00226"/>
    </source>
</evidence>
<dbReference type="AlphaFoldDB" id="A0A220U1Z5"/>
<proteinExistence type="inferred from homology"/>
<evidence type="ECO:0000313" key="6">
    <source>
        <dbReference type="EMBL" id="ASK62075.1"/>
    </source>
</evidence>
<evidence type="ECO:0000313" key="7">
    <source>
        <dbReference type="Proteomes" id="UP000198312"/>
    </source>
</evidence>
<evidence type="ECO:0000256" key="3">
    <source>
        <dbReference type="ARBA" id="ARBA00022912"/>
    </source>
</evidence>
<dbReference type="PANTHER" id="PTHR11717">
    <property type="entry name" value="LOW MOLECULAR WEIGHT PROTEIN TYROSINE PHOSPHATASE"/>
    <property type="match status" value="1"/>
</dbReference>
<keyword evidence="7" id="KW-1185">Reference proteome</keyword>
<accession>A0A220U1Z5</accession>
<dbReference type="InterPro" id="IPR017867">
    <property type="entry name" value="Tyr_phospatase_low_mol_wt"/>
</dbReference>
<dbReference type="PANTHER" id="PTHR11717:SF31">
    <property type="entry name" value="LOW MOLECULAR WEIGHT PROTEIN-TYROSINE-PHOSPHATASE ETP-RELATED"/>
    <property type="match status" value="1"/>
</dbReference>
<dbReference type="PRINTS" id="PR00719">
    <property type="entry name" value="LMWPTPASE"/>
</dbReference>